<name>A0A1L9S128_ASPWE</name>
<dbReference type="AlphaFoldDB" id="A0A1L9S128"/>
<accession>A0A1L9S128</accession>
<dbReference type="GeneID" id="63748280"/>
<dbReference type="RefSeq" id="XP_040694536.1">
    <property type="nucleotide sequence ID" value="XM_040832432.1"/>
</dbReference>
<protein>
    <submittedName>
        <fullName evidence="1">Uncharacterized protein</fullName>
    </submittedName>
</protein>
<dbReference type="OrthoDB" id="1911848at2759"/>
<keyword evidence="2" id="KW-1185">Reference proteome</keyword>
<proteinExistence type="predicted"/>
<dbReference type="Proteomes" id="UP000184383">
    <property type="component" value="Unassembled WGS sequence"/>
</dbReference>
<reference evidence="2" key="1">
    <citation type="journal article" date="2017" name="Genome Biol.">
        <title>Comparative genomics reveals high biological diversity and specific adaptations in the industrially and medically important fungal genus Aspergillus.</title>
        <authorList>
            <person name="de Vries R.P."/>
            <person name="Riley R."/>
            <person name="Wiebenga A."/>
            <person name="Aguilar-Osorio G."/>
            <person name="Amillis S."/>
            <person name="Uchima C.A."/>
            <person name="Anderluh G."/>
            <person name="Asadollahi M."/>
            <person name="Askin M."/>
            <person name="Barry K."/>
            <person name="Battaglia E."/>
            <person name="Bayram O."/>
            <person name="Benocci T."/>
            <person name="Braus-Stromeyer S.A."/>
            <person name="Caldana C."/>
            <person name="Canovas D."/>
            <person name="Cerqueira G.C."/>
            <person name="Chen F."/>
            <person name="Chen W."/>
            <person name="Choi C."/>
            <person name="Clum A."/>
            <person name="Dos Santos R.A."/>
            <person name="Damasio A.R."/>
            <person name="Diallinas G."/>
            <person name="Emri T."/>
            <person name="Fekete E."/>
            <person name="Flipphi M."/>
            <person name="Freyberg S."/>
            <person name="Gallo A."/>
            <person name="Gournas C."/>
            <person name="Habgood R."/>
            <person name="Hainaut M."/>
            <person name="Harispe M.L."/>
            <person name="Henrissat B."/>
            <person name="Hilden K.S."/>
            <person name="Hope R."/>
            <person name="Hossain A."/>
            <person name="Karabika E."/>
            <person name="Karaffa L."/>
            <person name="Karanyi Z."/>
            <person name="Krasevec N."/>
            <person name="Kuo A."/>
            <person name="Kusch H."/>
            <person name="LaButti K."/>
            <person name="Lagendijk E.L."/>
            <person name="Lapidus A."/>
            <person name="Levasseur A."/>
            <person name="Lindquist E."/>
            <person name="Lipzen A."/>
            <person name="Logrieco A.F."/>
            <person name="MacCabe A."/>
            <person name="Maekelae M.R."/>
            <person name="Malavazi I."/>
            <person name="Melin P."/>
            <person name="Meyer V."/>
            <person name="Mielnichuk N."/>
            <person name="Miskei M."/>
            <person name="Molnar A.P."/>
            <person name="Mule G."/>
            <person name="Ngan C.Y."/>
            <person name="Orejas M."/>
            <person name="Orosz E."/>
            <person name="Ouedraogo J.P."/>
            <person name="Overkamp K.M."/>
            <person name="Park H.-S."/>
            <person name="Perrone G."/>
            <person name="Piumi F."/>
            <person name="Punt P.J."/>
            <person name="Ram A.F."/>
            <person name="Ramon A."/>
            <person name="Rauscher S."/>
            <person name="Record E."/>
            <person name="Riano-Pachon D.M."/>
            <person name="Robert V."/>
            <person name="Roehrig J."/>
            <person name="Ruller R."/>
            <person name="Salamov A."/>
            <person name="Salih N.S."/>
            <person name="Samson R.A."/>
            <person name="Sandor E."/>
            <person name="Sanguinetti M."/>
            <person name="Schuetze T."/>
            <person name="Sepcic K."/>
            <person name="Shelest E."/>
            <person name="Sherlock G."/>
            <person name="Sophianopoulou V."/>
            <person name="Squina F.M."/>
            <person name="Sun H."/>
            <person name="Susca A."/>
            <person name="Todd R.B."/>
            <person name="Tsang A."/>
            <person name="Unkles S.E."/>
            <person name="van de Wiele N."/>
            <person name="van Rossen-Uffink D."/>
            <person name="Oliveira J.V."/>
            <person name="Vesth T.C."/>
            <person name="Visser J."/>
            <person name="Yu J.-H."/>
            <person name="Zhou M."/>
            <person name="Andersen M.R."/>
            <person name="Archer D.B."/>
            <person name="Baker S.E."/>
            <person name="Benoit I."/>
            <person name="Brakhage A.A."/>
            <person name="Braus G.H."/>
            <person name="Fischer R."/>
            <person name="Frisvad J.C."/>
            <person name="Goldman G.H."/>
            <person name="Houbraken J."/>
            <person name="Oakley B."/>
            <person name="Pocsi I."/>
            <person name="Scazzocchio C."/>
            <person name="Seiboth B."/>
            <person name="vanKuyk P.A."/>
            <person name="Wortman J."/>
            <person name="Dyer P.S."/>
            <person name="Grigoriev I.V."/>
        </authorList>
    </citation>
    <scope>NUCLEOTIDE SEQUENCE [LARGE SCALE GENOMIC DNA]</scope>
    <source>
        <strain evidence="2">DTO 134E9</strain>
    </source>
</reference>
<dbReference type="EMBL" id="KV878209">
    <property type="protein sequence ID" value="OJJ40860.1"/>
    <property type="molecule type" value="Genomic_DNA"/>
</dbReference>
<evidence type="ECO:0000313" key="1">
    <source>
        <dbReference type="EMBL" id="OJJ40860.1"/>
    </source>
</evidence>
<evidence type="ECO:0000313" key="2">
    <source>
        <dbReference type="Proteomes" id="UP000184383"/>
    </source>
</evidence>
<dbReference type="STRING" id="1073089.A0A1L9S128"/>
<sequence>MQHDIYSIGACLLEIGLWESLIAYGSDRVATPSSAFAGYGVNLNPKEPVRIKNSLAALAKDALPKKVGRKYAQIAFNCLICLDNVGDQSEFEDEDSVLVAVRYIEKPQDLNKQWKIA</sequence>
<gene>
    <name evidence="1" type="ORF">ASPWEDRAFT_23000</name>
</gene>
<dbReference type="VEuPathDB" id="FungiDB:ASPWEDRAFT_23000"/>
<organism evidence="1 2">
    <name type="scientific">Aspergillus wentii DTO 134E9</name>
    <dbReference type="NCBI Taxonomy" id="1073089"/>
    <lineage>
        <taxon>Eukaryota</taxon>
        <taxon>Fungi</taxon>
        <taxon>Dikarya</taxon>
        <taxon>Ascomycota</taxon>
        <taxon>Pezizomycotina</taxon>
        <taxon>Eurotiomycetes</taxon>
        <taxon>Eurotiomycetidae</taxon>
        <taxon>Eurotiales</taxon>
        <taxon>Aspergillaceae</taxon>
        <taxon>Aspergillus</taxon>
        <taxon>Aspergillus subgen. Cremei</taxon>
    </lineage>
</organism>